<dbReference type="EMBL" id="OMOH01000002">
    <property type="protein sequence ID" value="SPF67730.1"/>
    <property type="molecule type" value="Genomic_DNA"/>
</dbReference>
<dbReference type="Pfam" id="PF19877">
    <property type="entry name" value="DUF6350"/>
    <property type="match status" value="1"/>
</dbReference>
<feature type="transmembrane region" description="Helical" evidence="1">
    <location>
        <begin position="249"/>
        <end position="271"/>
    </location>
</feature>
<keyword evidence="3" id="KW-1185">Reference proteome</keyword>
<name>A0A375HYS1_9ACTN</name>
<feature type="transmembrane region" description="Helical" evidence="1">
    <location>
        <begin position="310"/>
        <end position="331"/>
    </location>
</feature>
<evidence type="ECO:0000313" key="2">
    <source>
        <dbReference type="EMBL" id="SPF67730.1"/>
    </source>
</evidence>
<reference evidence="3" key="1">
    <citation type="submission" date="2018-02" db="EMBL/GenBank/DDBJ databases">
        <authorList>
            <person name="Hornung B."/>
        </authorList>
    </citation>
    <scope>NUCLEOTIDE SEQUENCE [LARGE SCALE GENOMIC DNA]</scope>
</reference>
<dbReference type="OrthoDB" id="3742900at2"/>
<feature type="transmembrane region" description="Helical" evidence="1">
    <location>
        <begin position="64"/>
        <end position="82"/>
    </location>
</feature>
<feature type="transmembrane region" description="Helical" evidence="1">
    <location>
        <begin position="352"/>
        <end position="373"/>
    </location>
</feature>
<feature type="transmembrane region" description="Helical" evidence="1">
    <location>
        <begin position="32"/>
        <end position="57"/>
    </location>
</feature>
<keyword evidence="1" id="KW-1133">Transmembrane helix</keyword>
<feature type="transmembrane region" description="Helical" evidence="1">
    <location>
        <begin position="393"/>
        <end position="414"/>
    </location>
</feature>
<evidence type="ECO:0000256" key="1">
    <source>
        <dbReference type="SAM" id="Phobius"/>
    </source>
</evidence>
<gene>
    <name evidence="2" type="ORF">PROPJV5_0689</name>
</gene>
<evidence type="ECO:0000313" key="3">
    <source>
        <dbReference type="Proteomes" id="UP000265962"/>
    </source>
</evidence>
<organism evidence="2 3">
    <name type="scientific">Propionibacterium ruminifibrarum</name>
    <dbReference type="NCBI Taxonomy" id="1962131"/>
    <lineage>
        <taxon>Bacteria</taxon>
        <taxon>Bacillati</taxon>
        <taxon>Actinomycetota</taxon>
        <taxon>Actinomycetes</taxon>
        <taxon>Propionibacteriales</taxon>
        <taxon>Propionibacteriaceae</taxon>
        <taxon>Propionibacterium</taxon>
    </lineage>
</organism>
<accession>A0A375HYS1</accession>
<dbReference type="InterPro" id="IPR045931">
    <property type="entry name" value="DUF6350"/>
</dbReference>
<dbReference type="AlphaFoldDB" id="A0A375HYS1"/>
<keyword evidence="1" id="KW-0812">Transmembrane</keyword>
<dbReference type="Proteomes" id="UP000265962">
    <property type="component" value="Unassembled WGS sequence"/>
</dbReference>
<sequence>MSSVVEDQGEGPADARRRGARALLAGLSWRSAIIVASLGVAFISWLPVLVVCCLGWIARPQAGFGAVLVASARAWLLANGVPAHPDGGVFHLVPLGFTAVIVLMVGRLSRTIARRTADELIEGPVRGRRQSDLRSLSCRLALWSGCSYALILIAVTVLAGQPDETGRAFISGMLIGGLCSLFASGRALGWEPVSLSQGGWSTGVLAGATAGLCGIVLVGCARLAVVLVTAGPTITGVHELLDAGGPGSVLLAVLQMLWVPSMVIWSCSWVLGAGFSLGQGAFIAPLGSTTGNLPSIPLLAAMATEDARPVTIACWLLLAAASGALGACICVRARRDEARRALPERDPGADEGALYGLVVGVLSGLLLCLLAQFSHGGLGTQRLAVMGPELGRLLVLAPTVLGAGGMLGGFLTACRRGRGTAGRTAAG</sequence>
<protein>
    <submittedName>
        <fullName evidence="2">Uncharacterized protein</fullName>
    </submittedName>
</protein>
<proteinExistence type="predicted"/>
<feature type="transmembrane region" description="Helical" evidence="1">
    <location>
        <begin position="88"/>
        <end position="106"/>
    </location>
</feature>
<keyword evidence="1" id="KW-0472">Membrane</keyword>
<feature type="transmembrane region" description="Helical" evidence="1">
    <location>
        <begin position="136"/>
        <end position="159"/>
    </location>
</feature>
<feature type="transmembrane region" description="Helical" evidence="1">
    <location>
        <begin position="165"/>
        <end position="183"/>
    </location>
</feature>
<feature type="transmembrane region" description="Helical" evidence="1">
    <location>
        <begin position="204"/>
        <end position="229"/>
    </location>
</feature>
<dbReference type="RefSeq" id="WP_119714925.1">
    <property type="nucleotide sequence ID" value="NZ_OMOH01000002.1"/>
</dbReference>